<dbReference type="Proteomes" id="UP001059663">
    <property type="component" value="Chromosome"/>
</dbReference>
<evidence type="ECO:0000313" key="1">
    <source>
        <dbReference type="EMBL" id="UUZ45244.1"/>
    </source>
</evidence>
<evidence type="ECO:0000313" key="2">
    <source>
        <dbReference type="Proteomes" id="UP001059663"/>
    </source>
</evidence>
<protein>
    <submittedName>
        <fullName evidence="1">VWA-like domain-containing protein</fullName>
    </submittedName>
</protein>
<gene>
    <name evidence="1" type="ORF">LP422_03005</name>
</gene>
<proteinExistence type="predicted"/>
<organism evidence="1 2">
    <name type="scientific">Janibacter limosus</name>
    <dbReference type="NCBI Taxonomy" id="53458"/>
    <lineage>
        <taxon>Bacteria</taxon>
        <taxon>Bacillati</taxon>
        <taxon>Actinomycetota</taxon>
        <taxon>Actinomycetes</taxon>
        <taxon>Micrococcales</taxon>
        <taxon>Intrasporangiaceae</taxon>
        <taxon>Janibacter</taxon>
    </lineage>
</organism>
<name>A0AC61U5I4_9MICO</name>
<accession>A0AC61U5I4</accession>
<sequence length="419" mass="44679">MQERPRLEGELLERWAAGRLLAVQEAPYLASALLALRPVLVEVPGSQAGPDGPLAGYPVDAGWRVHIDPVRPAVTAPRELAYWLLHPGDPSHPRPPGRGVRAAGARGGPPAGAAAARSEPARRWAVAADLEVNDDLPDSLRPERDLRAGRLGLREGLLAEDYWDRLERVSLTGVRDCGGGATGQPMGAQVRRQPSGPGSRGCCERRRPAGCPGGPGAHDDVPGGWTRWARESPEPVVDWRRELRVQVRKGVGSAAGRVDHTYRRRSRRDGVVPGVILPGSHRPEAVVAVVIDTSQSMSQAHLDRAVAEIDGVIRAAGVARRGVSVLCCDSAAFAAGRVMLAKEVRLLGGGGTDMREGLGAAARLRPRPDVVVVLTDGWTDWPERAPRGCPVVVALVDGEVRPPHWAQVVDIDLSDLAEG</sequence>
<reference evidence="1" key="1">
    <citation type="submission" date="2021-11" db="EMBL/GenBank/DDBJ databases">
        <title>Study of the species diversity of bacterial strains isolated from a unique natural object - Shulgan-Tash cave (Bashkiria).</title>
        <authorList>
            <person name="Sazanova A.L."/>
            <person name="Chirak E.R."/>
            <person name="Safronova V.I."/>
        </authorList>
    </citation>
    <scope>NUCLEOTIDE SEQUENCE</scope>
    <source>
        <strain evidence="1">P1</strain>
    </source>
</reference>
<dbReference type="EMBL" id="CP087977">
    <property type="protein sequence ID" value="UUZ45244.1"/>
    <property type="molecule type" value="Genomic_DNA"/>
</dbReference>